<gene>
    <name evidence="1" type="ORF">MOX02_56440</name>
</gene>
<sequence length="99" mass="11183">MMHTHGSPAYGPVMSAEHNLQAISQAALRRLREIQQINDTTHNPAFRMGRPAAVFRFLKDRGLIEVRQISANFGDGFTITDKGRETLRSSEKLECEKEV</sequence>
<accession>A0A512JCB4</accession>
<dbReference type="Proteomes" id="UP000321960">
    <property type="component" value="Unassembled WGS sequence"/>
</dbReference>
<proteinExistence type="predicted"/>
<evidence type="ECO:0000313" key="1">
    <source>
        <dbReference type="EMBL" id="GEP07606.1"/>
    </source>
</evidence>
<name>A0A512JCB4_9HYPH</name>
<dbReference type="AlphaFoldDB" id="A0A512JCB4"/>
<evidence type="ECO:0000313" key="2">
    <source>
        <dbReference type="Proteomes" id="UP000321960"/>
    </source>
</evidence>
<dbReference type="EMBL" id="BJZU01000166">
    <property type="protein sequence ID" value="GEP07606.1"/>
    <property type="molecule type" value="Genomic_DNA"/>
</dbReference>
<protein>
    <submittedName>
        <fullName evidence="1">Uncharacterized protein</fullName>
    </submittedName>
</protein>
<comment type="caution">
    <text evidence="1">The sequence shown here is derived from an EMBL/GenBank/DDBJ whole genome shotgun (WGS) entry which is preliminary data.</text>
</comment>
<organism evidence="1 2">
    <name type="scientific">Methylobacterium oxalidis</name>
    <dbReference type="NCBI Taxonomy" id="944322"/>
    <lineage>
        <taxon>Bacteria</taxon>
        <taxon>Pseudomonadati</taxon>
        <taxon>Pseudomonadota</taxon>
        <taxon>Alphaproteobacteria</taxon>
        <taxon>Hyphomicrobiales</taxon>
        <taxon>Methylobacteriaceae</taxon>
        <taxon>Methylobacterium</taxon>
    </lineage>
</organism>
<reference evidence="1 2" key="1">
    <citation type="submission" date="2019-07" db="EMBL/GenBank/DDBJ databases">
        <title>Whole genome shotgun sequence of Methylobacterium oxalidis NBRC 107715.</title>
        <authorList>
            <person name="Hosoyama A."/>
            <person name="Uohara A."/>
            <person name="Ohji S."/>
            <person name="Ichikawa N."/>
        </authorList>
    </citation>
    <scope>NUCLEOTIDE SEQUENCE [LARGE SCALE GENOMIC DNA]</scope>
    <source>
        <strain evidence="1 2">NBRC 107715</strain>
    </source>
</reference>